<evidence type="ECO:0000256" key="9">
    <source>
        <dbReference type="ARBA" id="ARBA00022796"/>
    </source>
</evidence>
<dbReference type="NCBIfam" id="TIGR00003">
    <property type="entry name" value="copper ion binding protein"/>
    <property type="match status" value="1"/>
</dbReference>
<dbReference type="KEGG" id="egl:EGR_08459"/>
<dbReference type="GO" id="GO:0005802">
    <property type="term" value="C:trans-Golgi network"/>
    <property type="evidence" value="ECO:0007669"/>
    <property type="project" value="TreeGrafter"/>
</dbReference>
<dbReference type="GO" id="GO:0043682">
    <property type="term" value="F:P-type divalent copper transporter activity"/>
    <property type="evidence" value="ECO:0007669"/>
    <property type="project" value="TreeGrafter"/>
</dbReference>
<feature type="transmembrane region" description="Helical" evidence="17">
    <location>
        <begin position="1485"/>
        <end position="1508"/>
    </location>
</feature>
<dbReference type="GO" id="GO:0006878">
    <property type="term" value="P:intracellular copper ion homeostasis"/>
    <property type="evidence" value="ECO:0007669"/>
    <property type="project" value="TreeGrafter"/>
</dbReference>
<proteinExistence type="inferred from homology"/>
<dbReference type="PROSITE" id="PS50846">
    <property type="entry name" value="HMA_2"/>
    <property type="match status" value="3"/>
</dbReference>
<evidence type="ECO:0000313" key="21">
    <source>
        <dbReference type="Proteomes" id="UP000019149"/>
    </source>
</evidence>
<evidence type="ECO:0000256" key="7">
    <source>
        <dbReference type="ARBA" id="ARBA00022737"/>
    </source>
</evidence>
<dbReference type="EC" id="7.2.2.8" evidence="3"/>
<dbReference type="STRING" id="6210.W6U8J4"/>
<dbReference type="GO" id="GO:0060003">
    <property type="term" value="P:copper ion export"/>
    <property type="evidence" value="ECO:0007669"/>
    <property type="project" value="TreeGrafter"/>
</dbReference>
<gene>
    <name evidence="20" type="ORF">EGR_08459</name>
</gene>
<dbReference type="InterPro" id="IPR036412">
    <property type="entry name" value="HAD-like_sf"/>
</dbReference>
<dbReference type="Gene3D" id="2.70.150.10">
    <property type="entry name" value="Calcium-transporting ATPase, cytoplasmic transduction domain A"/>
    <property type="match status" value="1"/>
</dbReference>
<dbReference type="InterPro" id="IPR023299">
    <property type="entry name" value="ATPase_P-typ_cyto_dom_N"/>
</dbReference>
<feature type="transmembrane region" description="Helical" evidence="17">
    <location>
        <begin position="1458"/>
        <end position="1479"/>
    </location>
</feature>
<dbReference type="InterPro" id="IPR006122">
    <property type="entry name" value="HMA_Cu_ion-bd"/>
</dbReference>
<dbReference type="InterPro" id="IPR027256">
    <property type="entry name" value="P-typ_ATPase_IB"/>
</dbReference>
<feature type="domain" description="HMA" evidence="19">
    <location>
        <begin position="474"/>
        <end position="540"/>
    </location>
</feature>
<evidence type="ECO:0000313" key="20">
    <source>
        <dbReference type="EMBL" id="EUB56731.1"/>
    </source>
</evidence>
<evidence type="ECO:0000256" key="12">
    <source>
        <dbReference type="ARBA" id="ARBA00022967"/>
    </source>
</evidence>
<dbReference type="GO" id="GO:0016887">
    <property type="term" value="F:ATP hydrolysis activity"/>
    <property type="evidence" value="ECO:0007669"/>
    <property type="project" value="InterPro"/>
</dbReference>
<feature type="transmembrane region" description="Helical" evidence="17">
    <location>
        <begin position="686"/>
        <end position="704"/>
    </location>
</feature>
<dbReference type="PRINTS" id="PR00942">
    <property type="entry name" value="CUATPASEI"/>
</dbReference>
<dbReference type="NCBIfam" id="TIGR01525">
    <property type="entry name" value="ATPase-IB_hvy"/>
    <property type="match status" value="1"/>
</dbReference>
<evidence type="ECO:0000256" key="10">
    <source>
        <dbReference type="ARBA" id="ARBA00022840"/>
    </source>
</evidence>
<keyword evidence="7" id="KW-0677">Repeat</keyword>
<keyword evidence="4" id="KW-0813">Transport</keyword>
<evidence type="ECO:0000256" key="16">
    <source>
        <dbReference type="ARBA" id="ARBA00023136"/>
    </source>
</evidence>
<feature type="transmembrane region" description="Helical" evidence="17">
    <location>
        <begin position="655"/>
        <end position="680"/>
    </location>
</feature>
<keyword evidence="13 17" id="KW-1133">Transmembrane helix</keyword>
<keyword evidence="8 17" id="KW-0547">Nucleotide-binding</keyword>
<name>W6U8J4_ECHGR</name>
<evidence type="ECO:0000256" key="15">
    <source>
        <dbReference type="ARBA" id="ARBA00023065"/>
    </source>
</evidence>
<dbReference type="SUPFAM" id="SSF81660">
    <property type="entry name" value="Metal cation-transporting ATPase, ATP-binding domain N"/>
    <property type="match status" value="1"/>
</dbReference>
<dbReference type="InterPro" id="IPR036163">
    <property type="entry name" value="HMA_dom_sf"/>
</dbReference>
<dbReference type="SUPFAM" id="SSF55008">
    <property type="entry name" value="HMA, heavy metal-associated domain"/>
    <property type="match status" value="3"/>
</dbReference>
<keyword evidence="9" id="KW-0187">Copper transport</keyword>
<dbReference type="Pfam" id="PF00702">
    <property type="entry name" value="Hydrolase"/>
    <property type="match status" value="1"/>
</dbReference>
<dbReference type="InterPro" id="IPR023214">
    <property type="entry name" value="HAD_sf"/>
</dbReference>
<dbReference type="CDD" id="cd02094">
    <property type="entry name" value="P-type_ATPase_Cu-like"/>
    <property type="match status" value="1"/>
</dbReference>
<evidence type="ECO:0000256" key="6">
    <source>
        <dbReference type="ARBA" id="ARBA00022723"/>
    </source>
</evidence>
<dbReference type="PRINTS" id="PR00119">
    <property type="entry name" value="CATATPASE"/>
</dbReference>
<dbReference type="Gene3D" id="3.40.1110.10">
    <property type="entry name" value="Calcium-transporting ATPase, cytoplasmic domain N"/>
    <property type="match status" value="2"/>
</dbReference>
<evidence type="ECO:0000256" key="14">
    <source>
        <dbReference type="ARBA" id="ARBA00023008"/>
    </source>
</evidence>
<dbReference type="InterPro" id="IPR023298">
    <property type="entry name" value="ATPase_P-typ_TM_dom_sf"/>
</dbReference>
<dbReference type="Gene3D" id="3.40.50.1000">
    <property type="entry name" value="HAD superfamily/HAD-like"/>
    <property type="match status" value="3"/>
</dbReference>
<evidence type="ECO:0000256" key="17">
    <source>
        <dbReference type="RuleBase" id="RU362081"/>
    </source>
</evidence>
<dbReference type="PANTHER" id="PTHR43520:SF8">
    <property type="entry name" value="P-TYPE CU(+) TRANSPORTER"/>
    <property type="match status" value="1"/>
</dbReference>
<dbReference type="OMA" id="PNSWISG"/>
<dbReference type="FunFam" id="3.30.70.100:FF:000001">
    <property type="entry name" value="ATPase copper transporting beta"/>
    <property type="match status" value="3"/>
</dbReference>
<protein>
    <recommendedName>
        <fullName evidence="3">P-type Cu(+) transporter</fullName>
        <ecNumber evidence="3">7.2.2.8</ecNumber>
    </recommendedName>
</protein>
<evidence type="ECO:0000259" key="19">
    <source>
        <dbReference type="PROSITE" id="PS50846"/>
    </source>
</evidence>
<dbReference type="FunFam" id="2.70.150.10:FF:000002">
    <property type="entry name" value="Copper-transporting ATPase 1, putative"/>
    <property type="match status" value="1"/>
</dbReference>
<evidence type="ECO:0000256" key="18">
    <source>
        <dbReference type="SAM" id="MobiDB-lite"/>
    </source>
</evidence>
<dbReference type="InterPro" id="IPR017969">
    <property type="entry name" value="Heavy-metal-associated_CS"/>
</dbReference>
<feature type="transmembrane region" description="Helical" evidence="17">
    <location>
        <begin position="862"/>
        <end position="883"/>
    </location>
</feature>
<accession>W6U8J4</accession>
<evidence type="ECO:0000256" key="11">
    <source>
        <dbReference type="ARBA" id="ARBA00022842"/>
    </source>
</evidence>
<keyword evidence="5 17" id="KW-0812">Transmembrane</keyword>
<dbReference type="FunFam" id="3.40.50.1000:FF:000144">
    <property type="entry name" value="copper-transporting ATPase 1 isoform X2"/>
    <property type="match status" value="1"/>
</dbReference>
<keyword evidence="14" id="KW-0186">Copper</keyword>
<keyword evidence="16 17" id="KW-0472">Membrane</keyword>
<keyword evidence="15" id="KW-0406">Ion transport</keyword>
<keyword evidence="10 17" id="KW-0067">ATP-binding</keyword>
<feature type="transmembrane region" description="Helical" evidence="17">
    <location>
        <begin position="889"/>
        <end position="907"/>
    </location>
</feature>
<organism evidence="20 21">
    <name type="scientific">Echinococcus granulosus</name>
    <name type="common">Hydatid tapeworm</name>
    <dbReference type="NCBI Taxonomy" id="6210"/>
    <lineage>
        <taxon>Eukaryota</taxon>
        <taxon>Metazoa</taxon>
        <taxon>Spiralia</taxon>
        <taxon>Lophotrochozoa</taxon>
        <taxon>Platyhelminthes</taxon>
        <taxon>Cestoda</taxon>
        <taxon>Eucestoda</taxon>
        <taxon>Cyclophyllidea</taxon>
        <taxon>Taeniidae</taxon>
        <taxon>Echinococcus</taxon>
        <taxon>Echinococcus granulosus group</taxon>
    </lineage>
</organism>
<feature type="transmembrane region" description="Helical" evidence="17">
    <location>
        <begin position="621"/>
        <end position="643"/>
    </location>
</feature>
<dbReference type="Gene3D" id="3.30.70.100">
    <property type="match status" value="3"/>
</dbReference>
<evidence type="ECO:0000256" key="13">
    <source>
        <dbReference type="ARBA" id="ARBA00022989"/>
    </source>
</evidence>
<dbReference type="Pfam" id="PF00122">
    <property type="entry name" value="E1-E2_ATPase"/>
    <property type="match status" value="1"/>
</dbReference>
<dbReference type="EMBL" id="APAU02000106">
    <property type="protein sequence ID" value="EUB56731.1"/>
    <property type="molecule type" value="Genomic_DNA"/>
</dbReference>
<keyword evidence="21" id="KW-1185">Reference proteome</keyword>
<dbReference type="PANTHER" id="PTHR43520">
    <property type="entry name" value="ATP7, ISOFORM B"/>
    <property type="match status" value="1"/>
</dbReference>
<feature type="region of interest" description="Disordered" evidence="18">
    <location>
        <begin position="1088"/>
        <end position="1108"/>
    </location>
</feature>
<feature type="domain" description="HMA" evidence="19">
    <location>
        <begin position="3"/>
        <end position="69"/>
    </location>
</feature>
<evidence type="ECO:0000256" key="8">
    <source>
        <dbReference type="ARBA" id="ARBA00022741"/>
    </source>
</evidence>
<evidence type="ECO:0000256" key="5">
    <source>
        <dbReference type="ARBA" id="ARBA00022692"/>
    </source>
</evidence>
<evidence type="ECO:0000256" key="4">
    <source>
        <dbReference type="ARBA" id="ARBA00022448"/>
    </source>
</evidence>
<dbReference type="GO" id="GO:0140581">
    <property type="term" value="F:P-type monovalent copper transporter activity"/>
    <property type="evidence" value="ECO:0007669"/>
    <property type="project" value="UniProtKB-EC"/>
</dbReference>
<sequence length="1548" mass="169134">MFVPCIVHIDGMTCQSCVSTIQNTLHCVNGIFVVDINLQEKQALIIHSPTQISVDEVTEVISGIGFDAHFMTNRIETSSKRGSIVPSVSSAESHPSEIRHQSFRFYSSDVAIISQYLYTLPGVIYFSIFEKESRIDLWILSNSLIDQELLCKLNKQGFRVVLADSSVAESTSAEFDPLNSSLRLPGNKAYLIVDALPSPEIEELRRRLNLASLSSLAVCRVGQAYCHLVTLSKGLDTRSIADILTGNGFPSARIASVGTGFEVYVSIYGVCCKVCEDEVLNVLRHTLPDDAFQVLMDQDEIILASHSSIPSATDFLAGLHLTQLHNAITHLGYSCHLRDLSGIHCPSKPDDFSTSVTENGRTTLKSPVLSEEVKVGEMTTIDLEPPIHALKCCHLRVTGMTCSSCVQTVENALLKLPGVRSATVGLLSMKADIIYDPTLIQPSALTRQINELGFSAQILEVRRAAEIHGDEGTQTLEVTILGMTCSSCVNSIETAIKKLPGVTSASVALATKRGKVVFDSRIVGARSILKTIEDMGFDASVYKPEFKSTEDFDETKRWRCVFLTNLAFGLPTMFAMMLFMLIWPHSPVGGYCHPRSYNTSKETSPTHSQPMLLPGLSWENFILWLLATPVQAISGRNFYIRAYNSLKHGMANMDVLLVMASGVAYTYSVVVVLIAMIQQWPTSPRTVFETTPMLFLFISLGRWLENLAKERTSEAVSKLLSLQAKEATLMEPQSGALNEAFSGEQLTIDTLQNYQERCISVELVQRGDIIKILPGEKVPVDGRVIFGISSCDESLLTGESMPVPKTVDNIVVGGAINLTGLLYIQATHIGSESALAQIIALIEDAQSSKAPIQQLADRISGFFVPCIILLSLASLIFWIVLGFCRSSSIRGYTVSIVFPLLLPPFAFSPECSLVGAVLDQAFRVAVNVLTIACPCSLGLATPTAVMVGTGVGALHGILIKGGQPLENLRKVSTILFDKTGTITMGRPQISRIVMFMPATPSNPESKNQKVDPHALTSPSRLLYMVGSAESTAQHPIATAIVRMLRSAQSAFSDQPNGSIWKSEFAKVINAETSPGYGMSCDVIVSPEDCPSGPELPRPTRLPSDRQSVQQTQLYADYDAALRMELNYYSVRWNSDNSPLSWANVTQGGTYHLLIGNQRWMQKNAVAIPLMDLDSVVRMDEEEGRTVVHVAVDGRLVALITIADPIKPEAALTVAALKVMGIHVALLTGDNTRSATSIARKVGIRDVYSEVIPAHKAMQVRQIQTRHVKASGNGLSKLNQTAMKNGKVEGDTHCSGERVAFLQSSKHPDTLDQTAETSFLEYSYSDTDDDSEASLYLYPGDLGVPIERSGRKRFFDDRKGKYTYIGQRNKRQWRNRRCFCAWCGICPTAPRQRKREFVAMVGDGINDSPALSQADVGIAIGCGADVAVATADVVLVRNDLVDVVAAISLSRATVRRIRLNFFAALIYNALAIPVAMGFLIPIGIEFAPWMSSAAMATSSVTVVCLSLLLKRWKKPTEASLVSQKYLRLLTNSGLTIDQVRVKRDNTPNK</sequence>
<feature type="domain" description="HMA" evidence="19">
    <location>
        <begin position="391"/>
        <end position="457"/>
    </location>
</feature>
<dbReference type="CTD" id="36344174"/>
<dbReference type="GeneID" id="36344174"/>
<dbReference type="GO" id="GO:0015677">
    <property type="term" value="P:copper ion import"/>
    <property type="evidence" value="ECO:0007669"/>
    <property type="project" value="TreeGrafter"/>
</dbReference>
<dbReference type="NCBIfam" id="TIGR01494">
    <property type="entry name" value="ATPase_P-type"/>
    <property type="match status" value="1"/>
</dbReference>
<feature type="transmembrane region" description="Helical" evidence="17">
    <location>
        <begin position="562"/>
        <end position="583"/>
    </location>
</feature>
<dbReference type="Proteomes" id="UP000019149">
    <property type="component" value="Unassembled WGS sequence"/>
</dbReference>
<dbReference type="InterPro" id="IPR001757">
    <property type="entry name" value="P_typ_ATPase"/>
</dbReference>
<dbReference type="GO" id="GO:0005507">
    <property type="term" value="F:copper ion binding"/>
    <property type="evidence" value="ECO:0007669"/>
    <property type="project" value="InterPro"/>
</dbReference>
<evidence type="ECO:0000256" key="1">
    <source>
        <dbReference type="ARBA" id="ARBA00004166"/>
    </source>
</evidence>
<comment type="similarity">
    <text evidence="2 17">Belongs to the cation transport ATPase (P-type) (TC 3.A.3) family. Type IB subfamily.</text>
</comment>
<dbReference type="PROSITE" id="PS01047">
    <property type="entry name" value="HMA_1"/>
    <property type="match status" value="3"/>
</dbReference>
<comment type="subcellular location">
    <subcellularLocation>
        <location evidence="1">Golgi apparatus</location>
        <location evidence="1">trans-Golgi network membrane</location>
        <topology evidence="1">Multi-pass membrane protein</topology>
    </subcellularLocation>
    <subcellularLocation>
        <location evidence="17">Membrane</location>
    </subcellularLocation>
</comment>
<dbReference type="Pfam" id="PF00403">
    <property type="entry name" value="HMA"/>
    <property type="match status" value="3"/>
</dbReference>
<evidence type="ECO:0000256" key="2">
    <source>
        <dbReference type="ARBA" id="ARBA00006024"/>
    </source>
</evidence>
<keyword evidence="12" id="KW-1278">Translocase</keyword>
<keyword evidence="11" id="KW-0460">Magnesium</keyword>
<dbReference type="OrthoDB" id="432719at2759"/>
<dbReference type="GO" id="GO:0005524">
    <property type="term" value="F:ATP binding"/>
    <property type="evidence" value="ECO:0007669"/>
    <property type="project" value="UniProtKB-UniRule"/>
</dbReference>
<reference evidence="20 21" key="1">
    <citation type="journal article" date="2013" name="Nat. Genet.">
        <title>The genome of the hydatid tapeworm Echinococcus granulosus.</title>
        <authorList>
            <person name="Zheng H."/>
            <person name="Zhang W."/>
            <person name="Zhang L."/>
            <person name="Zhang Z."/>
            <person name="Li J."/>
            <person name="Lu G."/>
            <person name="Zhu Y."/>
            <person name="Wang Y."/>
            <person name="Huang Y."/>
            <person name="Liu J."/>
            <person name="Kang H."/>
            <person name="Chen J."/>
            <person name="Wang L."/>
            <person name="Chen A."/>
            <person name="Yu S."/>
            <person name="Gao Z."/>
            <person name="Jin L."/>
            <person name="Gu W."/>
            <person name="Wang Z."/>
            <person name="Zhao L."/>
            <person name="Shi B."/>
            <person name="Wen H."/>
            <person name="Lin R."/>
            <person name="Jones M.K."/>
            <person name="Brejova B."/>
            <person name="Vinar T."/>
            <person name="Zhao G."/>
            <person name="McManus D.P."/>
            <person name="Chen Z."/>
            <person name="Zhou Y."/>
            <person name="Wang S."/>
        </authorList>
    </citation>
    <scope>NUCLEOTIDE SEQUENCE [LARGE SCALE GENOMIC DNA]</scope>
</reference>
<keyword evidence="6 17" id="KW-0479">Metal-binding</keyword>
<dbReference type="InterPro" id="IPR018303">
    <property type="entry name" value="ATPase_P-typ_P_site"/>
</dbReference>
<dbReference type="SUPFAM" id="SSF81665">
    <property type="entry name" value="Calcium ATPase, transmembrane domain M"/>
    <property type="match status" value="1"/>
</dbReference>
<dbReference type="SUPFAM" id="SSF56784">
    <property type="entry name" value="HAD-like"/>
    <property type="match status" value="2"/>
</dbReference>
<dbReference type="GO" id="GO:0005886">
    <property type="term" value="C:plasma membrane"/>
    <property type="evidence" value="ECO:0007669"/>
    <property type="project" value="TreeGrafter"/>
</dbReference>
<dbReference type="CDD" id="cd00371">
    <property type="entry name" value="HMA"/>
    <property type="match status" value="3"/>
</dbReference>
<comment type="caution">
    <text evidence="20">The sequence shown here is derived from an EMBL/GenBank/DDBJ whole genome shotgun (WGS) entry which is preliminary data.</text>
</comment>
<evidence type="ECO:0000256" key="3">
    <source>
        <dbReference type="ARBA" id="ARBA00012517"/>
    </source>
</evidence>
<dbReference type="SUPFAM" id="SSF81653">
    <property type="entry name" value="Calcium ATPase, transduction domain A"/>
    <property type="match status" value="1"/>
</dbReference>
<dbReference type="InterPro" id="IPR006121">
    <property type="entry name" value="HMA_dom"/>
</dbReference>
<dbReference type="RefSeq" id="XP_024347927.1">
    <property type="nucleotide sequence ID" value="XM_024497708.1"/>
</dbReference>
<dbReference type="InterPro" id="IPR059000">
    <property type="entry name" value="ATPase_P-type_domA"/>
</dbReference>
<dbReference type="PROSITE" id="PS00154">
    <property type="entry name" value="ATPASE_E1_E2"/>
    <property type="match status" value="1"/>
</dbReference>
<dbReference type="InterPro" id="IPR008250">
    <property type="entry name" value="ATPase_P-typ_transduc_dom_A_sf"/>
</dbReference>